<evidence type="ECO:0000313" key="4">
    <source>
        <dbReference type="Proteomes" id="UP001500630"/>
    </source>
</evidence>
<dbReference type="InterPro" id="IPR005561">
    <property type="entry name" value="ANTAR"/>
</dbReference>
<accession>A0ABP6ZCI5</accession>
<dbReference type="SMART" id="SM01012">
    <property type="entry name" value="ANTAR"/>
    <property type="match status" value="1"/>
</dbReference>
<dbReference type="EMBL" id="BAABDQ010000041">
    <property type="protein sequence ID" value="GAA3605463.1"/>
    <property type="molecule type" value="Genomic_DNA"/>
</dbReference>
<name>A0ABP6ZCI5_9ACTN</name>
<keyword evidence="4" id="KW-1185">Reference proteome</keyword>
<proteinExistence type="predicted"/>
<dbReference type="Proteomes" id="UP001500630">
    <property type="component" value="Unassembled WGS sequence"/>
</dbReference>
<dbReference type="Gene3D" id="3.30.450.40">
    <property type="match status" value="1"/>
</dbReference>
<comment type="caution">
    <text evidence="3">The sequence shown here is derived from an EMBL/GenBank/DDBJ whole genome shotgun (WGS) entry which is preliminary data.</text>
</comment>
<feature type="domain" description="ANTAR" evidence="2">
    <location>
        <begin position="177"/>
        <end position="229"/>
    </location>
</feature>
<evidence type="ECO:0000256" key="1">
    <source>
        <dbReference type="SAM" id="MobiDB-lite"/>
    </source>
</evidence>
<feature type="region of interest" description="Disordered" evidence="1">
    <location>
        <begin position="247"/>
        <end position="268"/>
    </location>
</feature>
<protein>
    <submittedName>
        <fullName evidence="3">GAF domain-containing protein</fullName>
    </submittedName>
</protein>
<dbReference type="InterPro" id="IPR029016">
    <property type="entry name" value="GAF-like_dom_sf"/>
</dbReference>
<feature type="compositionally biased region" description="Basic and acidic residues" evidence="1">
    <location>
        <begin position="257"/>
        <end position="268"/>
    </location>
</feature>
<gene>
    <name evidence="3" type="ORF">GCM10022419_107860</name>
</gene>
<sequence>MAGEARMARVWSRIGDCARAEGRPVSAAHACIACAEDVGAAGAGLSMGRGGKLREPVFATDARSGELGELQFTLGEGPCMDAMTGNATVLAADLTSAGSERRWPIFAPAAVALGVHGVFSIPVGAGAVRFGALDLYREQPGPLSHAQLLDVLAHADALLVLMLDHRGGISPGLDRFLDEEFTERRAGVHQAAGMVSVQLGVKVTDALARLRAYAYAQERRLVEVSAAIVARRLRFDPGNGEVIEDVDGAQPGVARPPETDMTGKEGAE</sequence>
<dbReference type="RefSeq" id="WP_345574425.1">
    <property type="nucleotide sequence ID" value="NZ_BAABDQ010000041.1"/>
</dbReference>
<evidence type="ECO:0000259" key="2">
    <source>
        <dbReference type="SMART" id="SM01012"/>
    </source>
</evidence>
<dbReference type="SUPFAM" id="SSF55781">
    <property type="entry name" value="GAF domain-like"/>
    <property type="match status" value="1"/>
</dbReference>
<reference evidence="4" key="1">
    <citation type="journal article" date="2019" name="Int. J. Syst. Evol. Microbiol.">
        <title>The Global Catalogue of Microorganisms (GCM) 10K type strain sequencing project: providing services to taxonomists for standard genome sequencing and annotation.</title>
        <authorList>
            <consortium name="The Broad Institute Genomics Platform"/>
            <consortium name="The Broad Institute Genome Sequencing Center for Infectious Disease"/>
            <person name="Wu L."/>
            <person name="Ma J."/>
        </authorList>
    </citation>
    <scope>NUCLEOTIDE SEQUENCE [LARGE SCALE GENOMIC DNA]</scope>
    <source>
        <strain evidence="4">JCM 17326</strain>
    </source>
</reference>
<organism evidence="3 4">
    <name type="scientific">Nonomuraea rosea</name>
    <dbReference type="NCBI Taxonomy" id="638574"/>
    <lineage>
        <taxon>Bacteria</taxon>
        <taxon>Bacillati</taxon>
        <taxon>Actinomycetota</taxon>
        <taxon>Actinomycetes</taxon>
        <taxon>Streptosporangiales</taxon>
        <taxon>Streptosporangiaceae</taxon>
        <taxon>Nonomuraea</taxon>
    </lineage>
</organism>
<evidence type="ECO:0000313" key="3">
    <source>
        <dbReference type="EMBL" id="GAA3605463.1"/>
    </source>
</evidence>